<dbReference type="RefSeq" id="WP_013906772.1">
    <property type="nucleotide sequence ID" value="NC_015681.1"/>
</dbReference>
<dbReference type="PaxDb" id="667014-Thein_0140"/>
<sequence length="305" mass="34873">MKKLCLVFLIILGVSFTGKVWAQDWNTYASLYTTYINFENSQIKDNGWSTTGYLAFKNSYIHSLELALSQTKINYKTESDLSQTDFTVLYSNTDQILKNHVFKVGFHYINTDDQLTDNGKVIYFKGLYYQPYSWNIGLEFAYSLYNSIDTVAKGTTSNKKKSSASVASNDLRVFQFSPRFGYFFAALGKRIYGESRFYFILLNDYVGSFDKNNFSFEQYFSTYIGLTDFKISAWIGKQVFAVKNEGFVVYNLSDEYLGGFSFEVGRKVTTKLRVALNLSQEWLKHSGFNDNVGQTVVTLSLGGSF</sequence>
<evidence type="ECO:0000313" key="2">
    <source>
        <dbReference type="Proteomes" id="UP000006793"/>
    </source>
</evidence>
<protein>
    <submittedName>
        <fullName evidence="1">Uncharacterized protein</fullName>
    </submittedName>
</protein>
<keyword evidence="2" id="KW-1185">Reference proteome</keyword>
<dbReference type="AlphaFoldDB" id="F8A8X8"/>
<dbReference type="OrthoDB" id="9775762at2"/>
<gene>
    <name evidence="1" type="ordered locus">Thein_0140</name>
</gene>
<dbReference type="eggNOG" id="COG3637">
    <property type="taxonomic scope" value="Bacteria"/>
</dbReference>
<dbReference type="InParanoid" id="F8A8X8"/>
<dbReference type="Proteomes" id="UP000006793">
    <property type="component" value="Chromosome"/>
</dbReference>
<name>F8A8X8_THEID</name>
<reference evidence="2" key="1">
    <citation type="submission" date="2011-04" db="EMBL/GenBank/DDBJ databases">
        <title>The complete genome of Thermodesulfatator indicus DSM 15286.</title>
        <authorList>
            <person name="Lucas S."/>
            <person name="Copeland A."/>
            <person name="Lapidus A."/>
            <person name="Bruce D."/>
            <person name="Goodwin L."/>
            <person name="Pitluck S."/>
            <person name="Peters L."/>
            <person name="Kyrpides N."/>
            <person name="Mavromatis K."/>
            <person name="Pagani I."/>
            <person name="Ivanova N."/>
            <person name="Saunders L."/>
            <person name="Detter J.C."/>
            <person name="Tapia R."/>
            <person name="Han C."/>
            <person name="Land M."/>
            <person name="Hauser L."/>
            <person name="Markowitz V."/>
            <person name="Cheng J.-F."/>
            <person name="Hugenholtz P."/>
            <person name="Woyke T."/>
            <person name="Wu D."/>
            <person name="Spring S."/>
            <person name="Schroeder M."/>
            <person name="Brambilla E."/>
            <person name="Klenk H.-P."/>
            <person name="Eisen J.A."/>
        </authorList>
    </citation>
    <scope>NUCLEOTIDE SEQUENCE [LARGE SCALE GENOMIC DNA]</scope>
    <source>
        <strain evidence="2">DSM 15286 / JCM 11887 / CIR29812</strain>
    </source>
</reference>
<evidence type="ECO:0000313" key="1">
    <source>
        <dbReference type="EMBL" id="AEH44025.1"/>
    </source>
</evidence>
<dbReference type="HOGENOM" id="CLU_979529_0_0_0"/>
<accession>F8A8X8</accession>
<dbReference type="KEGG" id="tid:Thein_0140"/>
<reference evidence="1 2" key="2">
    <citation type="journal article" date="2012" name="Stand. Genomic Sci.">
        <title>Complete genome sequence of the thermophilic sulfate-reducing ocean bacterium Thermodesulfatator indicus type strain (CIR29812(T)).</title>
        <authorList>
            <person name="Anderson I."/>
            <person name="Saunders E."/>
            <person name="Lapidus A."/>
            <person name="Nolan M."/>
            <person name="Lucas S."/>
            <person name="Tice H."/>
            <person name="Del Rio T.G."/>
            <person name="Cheng J.F."/>
            <person name="Han C."/>
            <person name="Tapia R."/>
            <person name="Goodwin L.A."/>
            <person name="Pitluck S."/>
            <person name="Liolios K."/>
            <person name="Mavromatis K."/>
            <person name="Pagani I."/>
            <person name="Ivanova N."/>
            <person name="Mikhailova N."/>
            <person name="Pati A."/>
            <person name="Chen A."/>
            <person name="Palaniappan K."/>
            <person name="Land M."/>
            <person name="Hauser L."/>
            <person name="Jeffries C.D."/>
            <person name="Chang Y.J."/>
            <person name="Brambilla E.M."/>
            <person name="Rohde M."/>
            <person name="Spring S."/>
            <person name="Goker M."/>
            <person name="Detter J.C."/>
            <person name="Woyke T."/>
            <person name="Bristow J."/>
            <person name="Eisen J.A."/>
            <person name="Markowitz V."/>
            <person name="Hugenholtz P."/>
            <person name="Kyrpides N.C."/>
            <person name="Klenk H.P."/>
        </authorList>
    </citation>
    <scope>NUCLEOTIDE SEQUENCE [LARGE SCALE GENOMIC DNA]</scope>
    <source>
        <strain evidence="2">DSM 15286 / JCM 11887 / CIR29812</strain>
    </source>
</reference>
<proteinExistence type="predicted"/>
<organism evidence="1 2">
    <name type="scientific">Thermodesulfatator indicus (strain DSM 15286 / JCM 11887 / CIR29812)</name>
    <dbReference type="NCBI Taxonomy" id="667014"/>
    <lineage>
        <taxon>Bacteria</taxon>
        <taxon>Pseudomonadati</taxon>
        <taxon>Thermodesulfobacteriota</taxon>
        <taxon>Thermodesulfobacteria</taxon>
        <taxon>Thermodesulfobacteriales</taxon>
        <taxon>Thermodesulfatatoraceae</taxon>
        <taxon>Thermodesulfatator</taxon>
    </lineage>
</organism>
<dbReference type="EMBL" id="CP002683">
    <property type="protein sequence ID" value="AEH44025.1"/>
    <property type="molecule type" value="Genomic_DNA"/>
</dbReference>
<dbReference type="STRING" id="667014.Thein_0140"/>